<comment type="caution">
    <text evidence="2">The sequence shown here is derived from an EMBL/GenBank/DDBJ whole genome shotgun (WGS) entry which is preliminary data.</text>
</comment>
<sequence>MKDIKDFSKIAKNRLLLISNLVLAGLLIFSGYSFKNRLNTTSTELKAEEVKSLEAFEDVYKVLMSPRCMNCHPAGDIPLQGDEQKLHAMSPMRGLDGKGILTLKCSNCHAPEGVPGEHTPPGNPEWHLPPADMKMVFEGKSPRELALQLVDPERNGHKDMEALKAHADDGLVKEGWTMGGDRALPPLSYEEFKEAWLTWIENGAVAPNE</sequence>
<name>A0A841MNA6_9BACT</name>
<organism evidence="2 3">
    <name type="scientific">Algoriphagus iocasae</name>
    <dbReference type="NCBI Taxonomy" id="1836499"/>
    <lineage>
        <taxon>Bacteria</taxon>
        <taxon>Pseudomonadati</taxon>
        <taxon>Bacteroidota</taxon>
        <taxon>Cytophagia</taxon>
        <taxon>Cytophagales</taxon>
        <taxon>Cyclobacteriaceae</taxon>
        <taxon>Algoriphagus</taxon>
    </lineage>
</organism>
<evidence type="ECO:0008006" key="4">
    <source>
        <dbReference type="Google" id="ProtNLM"/>
    </source>
</evidence>
<proteinExistence type="predicted"/>
<dbReference type="RefSeq" id="WP_184495549.1">
    <property type="nucleotide sequence ID" value="NZ_JACIJO010000002.1"/>
</dbReference>
<dbReference type="Proteomes" id="UP000588604">
    <property type="component" value="Unassembled WGS sequence"/>
</dbReference>
<keyword evidence="1" id="KW-1133">Transmembrane helix</keyword>
<dbReference type="SUPFAM" id="SSF48695">
    <property type="entry name" value="Multiheme cytochromes"/>
    <property type="match status" value="1"/>
</dbReference>
<dbReference type="InterPro" id="IPR036280">
    <property type="entry name" value="Multihaem_cyt_sf"/>
</dbReference>
<reference evidence="2 3" key="1">
    <citation type="submission" date="2020-08" db="EMBL/GenBank/DDBJ databases">
        <title>Genomic Encyclopedia of Type Strains, Phase IV (KMG-IV): sequencing the most valuable type-strain genomes for metagenomic binning, comparative biology and taxonomic classification.</title>
        <authorList>
            <person name="Goeker M."/>
        </authorList>
    </citation>
    <scope>NUCLEOTIDE SEQUENCE [LARGE SCALE GENOMIC DNA]</scope>
    <source>
        <strain evidence="2 3">DSM 102044</strain>
    </source>
</reference>
<evidence type="ECO:0000256" key="1">
    <source>
        <dbReference type="SAM" id="Phobius"/>
    </source>
</evidence>
<protein>
    <recommendedName>
        <fullName evidence="4">Cytochrome c domain-containing protein</fullName>
    </recommendedName>
</protein>
<feature type="transmembrane region" description="Helical" evidence="1">
    <location>
        <begin position="15"/>
        <end position="34"/>
    </location>
</feature>
<keyword evidence="1" id="KW-0812">Transmembrane</keyword>
<dbReference type="EMBL" id="JACIJO010000002">
    <property type="protein sequence ID" value="MBB6326997.1"/>
    <property type="molecule type" value="Genomic_DNA"/>
</dbReference>
<evidence type="ECO:0000313" key="3">
    <source>
        <dbReference type="Proteomes" id="UP000588604"/>
    </source>
</evidence>
<dbReference type="AlphaFoldDB" id="A0A841MNA6"/>
<accession>A0A841MNA6</accession>
<keyword evidence="1" id="KW-0472">Membrane</keyword>
<keyword evidence="3" id="KW-1185">Reference proteome</keyword>
<gene>
    <name evidence="2" type="ORF">FHS59_002625</name>
</gene>
<evidence type="ECO:0000313" key="2">
    <source>
        <dbReference type="EMBL" id="MBB6326997.1"/>
    </source>
</evidence>